<keyword evidence="4" id="KW-1185">Reference proteome</keyword>
<feature type="compositionally biased region" description="Polar residues" evidence="1">
    <location>
        <begin position="1057"/>
        <end position="1069"/>
    </location>
</feature>
<feature type="compositionally biased region" description="Polar residues" evidence="1">
    <location>
        <begin position="533"/>
        <end position="563"/>
    </location>
</feature>
<evidence type="ECO:0000256" key="1">
    <source>
        <dbReference type="SAM" id="MobiDB-lite"/>
    </source>
</evidence>
<dbReference type="Proteomes" id="UP001152798">
    <property type="component" value="Chromosome 5"/>
</dbReference>
<feature type="compositionally biased region" description="Low complexity" evidence="1">
    <location>
        <begin position="994"/>
        <end position="1005"/>
    </location>
</feature>
<keyword evidence="2" id="KW-0732">Signal</keyword>
<proteinExistence type="predicted"/>
<evidence type="ECO:0000313" key="4">
    <source>
        <dbReference type="Proteomes" id="UP001152798"/>
    </source>
</evidence>
<dbReference type="AlphaFoldDB" id="A0A9P0HI64"/>
<evidence type="ECO:0000313" key="3">
    <source>
        <dbReference type="EMBL" id="CAH1402229.1"/>
    </source>
</evidence>
<feature type="region of interest" description="Disordered" evidence="1">
    <location>
        <begin position="145"/>
        <end position="249"/>
    </location>
</feature>
<feature type="compositionally biased region" description="Polar residues" evidence="1">
    <location>
        <begin position="157"/>
        <end position="181"/>
    </location>
</feature>
<dbReference type="OrthoDB" id="76388at2759"/>
<feature type="compositionally biased region" description="Polar residues" evidence="1">
    <location>
        <begin position="323"/>
        <end position="334"/>
    </location>
</feature>
<feature type="signal peptide" evidence="2">
    <location>
        <begin position="1"/>
        <end position="17"/>
    </location>
</feature>
<protein>
    <submittedName>
        <fullName evidence="3">Uncharacterized protein</fullName>
    </submittedName>
</protein>
<feature type="compositionally biased region" description="Polar residues" evidence="1">
    <location>
        <begin position="880"/>
        <end position="897"/>
    </location>
</feature>
<organism evidence="3 4">
    <name type="scientific">Nezara viridula</name>
    <name type="common">Southern green stink bug</name>
    <name type="synonym">Cimex viridulus</name>
    <dbReference type="NCBI Taxonomy" id="85310"/>
    <lineage>
        <taxon>Eukaryota</taxon>
        <taxon>Metazoa</taxon>
        <taxon>Ecdysozoa</taxon>
        <taxon>Arthropoda</taxon>
        <taxon>Hexapoda</taxon>
        <taxon>Insecta</taxon>
        <taxon>Pterygota</taxon>
        <taxon>Neoptera</taxon>
        <taxon>Paraneoptera</taxon>
        <taxon>Hemiptera</taxon>
        <taxon>Heteroptera</taxon>
        <taxon>Panheteroptera</taxon>
        <taxon>Pentatomomorpha</taxon>
        <taxon>Pentatomoidea</taxon>
        <taxon>Pentatomidae</taxon>
        <taxon>Pentatominae</taxon>
        <taxon>Nezara</taxon>
    </lineage>
</organism>
<feature type="region of interest" description="Disordered" evidence="1">
    <location>
        <begin position="317"/>
        <end position="366"/>
    </location>
</feature>
<feature type="chain" id="PRO_5040384056" evidence="2">
    <location>
        <begin position="18"/>
        <end position="1123"/>
    </location>
</feature>
<evidence type="ECO:0000256" key="2">
    <source>
        <dbReference type="SAM" id="SignalP"/>
    </source>
</evidence>
<feature type="region of interest" description="Disordered" evidence="1">
    <location>
        <begin position="994"/>
        <end position="1014"/>
    </location>
</feature>
<feature type="region of interest" description="Disordered" evidence="1">
    <location>
        <begin position="530"/>
        <end position="563"/>
    </location>
</feature>
<feature type="compositionally biased region" description="Polar residues" evidence="1">
    <location>
        <begin position="488"/>
        <end position="501"/>
    </location>
</feature>
<feature type="compositionally biased region" description="Basic and acidic residues" evidence="1">
    <location>
        <begin position="1114"/>
        <end position="1123"/>
    </location>
</feature>
<reference evidence="3" key="1">
    <citation type="submission" date="2022-01" db="EMBL/GenBank/DDBJ databases">
        <authorList>
            <person name="King R."/>
        </authorList>
    </citation>
    <scope>NUCLEOTIDE SEQUENCE</scope>
</reference>
<gene>
    <name evidence="3" type="ORF">NEZAVI_LOCUS11097</name>
</gene>
<name>A0A9P0HI64_NEZVI</name>
<dbReference type="EMBL" id="OV725081">
    <property type="protein sequence ID" value="CAH1402229.1"/>
    <property type="molecule type" value="Genomic_DNA"/>
</dbReference>
<sequence length="1123" mass="123261">MLATLAIQILLSGVALGDVSEKLRLGLLPSSSNYPGLLTPLESAAATPVQKTLHSNRRHDEDNLERLCNDPFHSFLCKPVTVRRRRINGRLRPGAVIPSGAFIQPGIVPEASNVQESSQLLESNSDLVRQGKSYLPPIEAEAPKKLIEPQYLPPGSFKTSELSNVERTQESKISYATSPKNRNGLLPDETEKTPKKVDQPQNYGQKPRIEPDNRAKNSKQIQLNKLPRNYLPIDESVSPDSSNLSPSIQNLPLQGLAAQNRERKDESHSLERLCNDPFHSFLCKPGKRRKRIDGRLRPEAKIPPSALIASSSIVRESRVLPSQPRSVRQPSNTRGARDNYLPPNQDKPQSTYQNQQTYIPPQDTFGYNYPKPSNNGTIAVNNGYSYEKPSNTLPDITTVSPSQISNTLATSPQADISQDIVPPSSGYQYVPPPNGLTVTTIPPLTTQTLLPNADGTSIQETVNSGGENGYYYPKPSSAASTTVVQTSPYSTAPPQESTDIPTGTVGGYNYPKPSNPLTLPSTTFLTTTPRAGETTTKTPSYQSSETQTTAGGYTYPKPSNNKQKSGYNYEKPSVEFTLPAAATNPATNTIITQTTPPPVSITTESPGTTFGYQYPKPSNTQENIVSPNQTGYAYPKPSISLTYPTTQRPETTKATSSRPTIVTTTRPALSITTDENPTTGYQYPKPTINQDIAVPSSQSGYNYPKPSVGFTYPSAKQPETADATQTVMTTTIKPELETSSIQNIPAASQTGYVYEKPSNSLTLPTKKPSTYITQSSEATNINQDIVPPTQEGYVYEKPTYSTTVKPASTQTVPAYITTISNLQTTMQTTDSYQYPKPSKNPFQDGYQYPKPAQPFPPQSVKPSTLETTQTFITNPTTQQSTTEGYQYPKPSNEQMVESPSQNGYVYEKPEISFTLPNSGSETSVAQTIQTTTSAAATSLITTKLTTGYEYPNPSNIQNDVLTPPKQSGYTYPKPSSSFTYPSTTVPSYPTVEITTNVPTTTKPTTLQSQSTENVQKEQTGYNYEKPPQPFTYPRPTFSTTSYTRPLNSFQYPKPNFPQAQGSATQNGYTYQRPVAPTPLTADQGYHYGKPSNPLSLPPRQRSARNYRRTQQYPTRRDFGSFIF</sequence>
<feature type="compositionally biased region" description="Polar residues" evidence="1">
    <location>
        <begin position="346"/>
        <end position="359"/>
    </location>
</feature>
<accession>A0A9P0HI64</accession>
<feature type="region of interest" description="Disordered" evidence="1">
    <location>
        <begin position="876"/>
        <end position="897"/>
    </location>
</feature>
<feature type="compositionally biased region" description="Low complexity" evidence="1">
    <location>
        <begin position="236"/>
        <end position="247"/>
    </location>
</feature>
<feature type="region of interest" description="Disordered" evidence="1">
    <location>
        <begin position="1056"/>
        <end position="1123"/>
    </location>
</feature>
<feature type="region of interest" description="Disordered" evidence="1">
    <location>
        <begin position="482"/>
        <end position="501"/>
    </location>
</feature>
<feature type="compositionally biased region" description="Basic and acidic residues" evidence="1">
    <location>
        <begin position="189"/>
        <end position="198"/>
    </location>
</feature>